<sequence length="138" mass="16640">MDAKTHRSIADELFEDKSPETIKKFLRKNLDSSETVFIVTDFDKRYPNILKEVFGEKLVHQYCLMHLNKLIVSDFPKKTTIEQELLKYRLLNIFYNRENEIKFLEKLLSKELNVINSEKKHLEWSKKVKKEFNQNRAF</sequence>
<dbReference type="Proteomes" id="UP000033038">
    <property type="component" value="Chromosome"/>
</dbReference>
<proteinExistence type="predicted"/>
<dbReference type="HOGENOM" id="CLU_128578_0_0_2"/>
<accession>A0A0E3LLF7</accession>
<name>A0A0E3LLF7_METBA</name>
<evidence type="ECO:0000313" key="1">
    <source>
        <dbReference type="EMBL" id="AKB51191.1"/>
    </source>
</evidence>
<protein>
    <submittedName>
        <fullName evidence="1">Mobile element protein</fullName>
    </submittedName>
</protein>
<reference evidence="1 2" key="1">
    <citation type="submission" date="2014-07" db="EMBL/GenBank/DDBJ databases">
        <title>Methanogenic archaea and the global carbon cycle.</title>
        <authorList>
            <person name="Henriksen J.R."/>
            <person name="Luke J."/>
            <person name="Reinhart S."/>
            <person name="Benedict M.N."/>
            <person name="Youngblut N.D."/>
            <person name="Metcalf M.E."/>
            <person name="Whitaker R.J."/>
            <person name="Metcalf W.W."/>
        </authorList>
    </citation>
    <scope>NUCLEOTIDE SEQUENCE [LARGE SCALE GENOMIC DNA]</scope>
    <source>
        <strain evidence="1 2">Wiesmoor</strain>
    </source>
</reference>
<dbReference type="EMBL" id="CP009526">
    <property type="protein sequence ID" value="AKB51191.1"/>
    <property type="molecule type" value="Genomic_DNA"/>
</dbReference>
<evidence type="ECO:0000313" key="2">
    <source>
        <dbReference type="Proteomes" id="UP000033038"/>
    </source>
</evidence>
<organism evidence="1 2">
    <name type="scientific">Methanosarcina barkeri str. Wiesmoor</name>
    <dbReference type="NCBI Taxonomy" id="1434109"/>
    <lineage>
        <taxon>Archaea</taxon>
        <taxon>Methanobacteriati</taxon>
        <taxon>Methanobacteriota</taxon>
        <taxon>Stenosarchaea group</taxon>
        <taxon>Methanomicrobia</taxon>
        <taxon>Methanosarcinales</taxon>
        <taxon>Methanosarcinaceae</taxon>
        <taxon>Methanosarcina</taxon>
    </lineage>
</organism>
<gene>
    <name evidence="1" type="ORF">MSBRW_1938</name>
</gene>
<dbReference type="PATRIC" id="fig|1434109.4.peg.2480"/>
<dbReference type="AlphaFoldDB" id="A0A0E3LLF7"/>
<dbReference type="KEGG" id="mbw:MSBRW_1938"/>